<dbReference type="AlphaFoldDB" id="F9VWS0"/>
<dbReference type="GO" id="GO:0000976">
    <property type="term" value="F:transcription cis-regulatory region binding"/>
    <property type="evidence" value="ECO:0007669"/>
    <property type="project" value="TreeGrafter"/>
</dbReference>
<evidence type="ECO:0000256" key="1">
    <source>
        <dbReference type="ARBA" id="ARBA00022491"/>
    </source>
</evidence>
<dbReference type="PROSITE" id="PS50977">
    <property type="entry name" value="HTH_TETR_2"/>
    <property type="match status" value="1"/>
</dbReference>
<dbReference type="PANTHER" id="PTHR30055">
    <property type="entry name" value="HTH-TYPE TRANSCRIPTIONAL REGULATOR RUTR"/>
    <property type="match status" value="1"/>
</dbReference>
<dbReference type="RefSeq" id="WP_006359180.1">
    <property type="nucleotide sequence ID" value="NZ_BACI01000067.1"/>
</dbReference>
<dbReference type="Pfam" id="PF17932">
    <property type="entry name" value="TetR_C_24"/>
    <property type="match status" value="1"/>
</dbReference>
<evidence type="ECO:0000313" key="7">
    <source>
        <dbReference type="EMBL" id="GAA13059.1"/>
    </source>
</evidence>
<keyword evidence="1" id="KW-0678">Repressor</keyword>
<dbReference type="InterPro" id="IPR041490">
    <property type="entry name" value="KstR2_TetR_C"/>
</dbReference>
<dbReference type="GO" id="GO:0003700">
    <property type="term" value="F:DNA-binding transcription factor activity"/>
    <property type="evidence" value="ECO:0007669"/>
    <property type="project" value="TreeGrafter"/>
</dbReference>
<dbReference type="InterPro" id="IPR009057">
    <property type="entry name" value="Homeodomain-like_sf"/>
</dbReference>
<dbReference type="Gene3D" id="1.10.10.60">
    <property type="entry name" value="Homeodomain-like"/>
    <property type="match status" value="1"/>
</dbReference>
<evidence type="ECO:0000313" key="8">
    <source>
        <dbReference type="Proteomes" id="UP000003558"/>
    </source>
</evidence>
<keyword evidence="3 5" id="KW-0238">DNA-binding</keyword>
<name>F9VWS0_9ACTN</name>
<feature type="domain" description="HTH tetR-type" evidence="6">
    <location>
        <begin position="4"/>
        <end position="64"/>
    </location>
</feature>
<dbReference type="SUPFAM" id="SSF46689">
    <property type="entry name" value="Homeodomain-like"/>
    <property type="match status" value="1"/>
</dbReference>
<comment type="caution">
    <text evidence="7">The sequence shown here is derived from an EMBL/GenBank/DDBJ whole genome shotgun (WGS) entry which is preliminary data.</text>
</comment>
<keyword evidence="4" id="KW-0804">Transcription</keyword>
<evidence type="ECO:0000256" key="3">
    <source>
        <dbReference type="ARBA" id="ARBA00023125"/>
    </source>
</evidence>
<dbReference type="eggNOG" id="COG1309">
    <property type="taxonomic scope" value="Bacteria"/>
</dbReference>
<dbReference type="PANTHER" id="PTHR30055:SF175">
    <property type="entry name" value="HTH-TYPE TRANSCRIPTIONAL REPRESSOR KSTR2"/>
    <property type="match status" value="1"/>
</dbReference>
<dbReference type="Proteomes" id="UP000003558">
    <property type="component" value="Unassembled WGS sequence"/>
</dbReference>
<reference evidence="7 8" key="1">
    <citation type="submission" date="2011-05" db="EMBL/GenBank/DDBJ databases">
        <title>Whole genome shotgun sequence of Gordonia alkanivorans NBRC 16433.</title>
        <authorList>
            <person name="Hosoyama A."/>
            <person name="Nakamura S."/>
            <person name="Takarada H."/>
            <person name="Tsuchikane K."/>
            <person name="Yamazaki S."/>
            <person name="Fujita N."/>
        </authorList>
    </citation>
    <scope>NUCLEOTIDE SEQUENCE [LARGE SCALE GENOMIC DNA]</scope>
    <source>
        <strain evidence="7 8">NBRC 16433</strain>
    </source>
</reference>
<dbReference type="STRING" id="1027371.GOALK_067_00180"/>
<dbReference type="EMBL" id="BACI01000067">
    <property type="protein sequence ID" value="GAA13059.1"/>
    <property type="molecule type" value="Genomic_DNA"/>
</dbReference>
<dbReference type="Pfam" id="PF00440">
    <property type="entry name" value="TetR_N"/>
    <property type="match status" value="1"/>
</dbReference>
<organism evidence="7 8">
    <name type="scientific">Gordonia alkanivorans NBRC 16433</name>
    <dbReference type="NCBI Taxonomy" id="1027371"/>
    <lineage>
        <taxon>Bacteria</taxon>
        <taxon>Bacillati</taxon>
        <taxon>Actinomycetota</taxon>
        <taxon>Actinomycetes</taxon>
        <taxon>Mycobacteriales</taxon>
        <taxon>Gordoniaceae</taxon>
        <taxon>Gordonia</taxon>
    </lineage>
</organism>
<proteinExistence type="predicted"/>
<evidence type="ECO:0000256" key="5">
    <source>
        <dbReference type="PROSITE-ProRule" id="PRU00335"/>
    </source>
</evidence>
<protein>
    <submittedName>
        <fullName evidence="7">Putative TetR family transcriptional regulator</fullName>
    </submittedName>
</protein>
<evidence type="ECO:0000256" key="2">
    <source>
        <dbReference type="ARBA" id="ARBA00023015"/>
    </source>
</evidence>
<evidence type="ECO:0000259" key="6">
    <source>
        <dbReference type="PROSITE" id="PS50977"/>
    </source>
</evidence>
<dbReference type="PRINTS" id="PR00455">
    <property type="entry name" value="HTHTETR"/>
</dbReference>
<dbReference type="InterPro" id="IPR050109">
    <property type="entry name" value="HTH-type_TetR-like_transc_reg"/>
</dbReference>
<keyword evidence="2" id="KW-0805">Transcription regulation</keyword>
<accession>F9VWS0</accession>
<dbReference type="InterPro" id="IPR036271">
    <property type="entry name" value="Tet_transcr_reg_TetR-rel_C_sf"/>
</dbReference>
<gene>
    <name evidence="7" type="ORF">GOALK_067_00180</name>
</gene>
<feature type="DNA-binding region" description="H-T-H motif" evidence="5">
    <location>
        <begin position="27"/>
        <end position="46"/>
    </location>
</feature>
<evidence type="ECO:0000256" key="4">
    <source>
        <dbReference type="ARBA" id="ARBA00023163"/>
    </source>
</evidence>
<sequence length="223" mass="24921">MARPSRWTDVVEAAAEEFRSRGYDSATLEDIATRVGILKGSIYNYVQNKEELLLAVVERPAEVLLADLEQLRNDDQQSATIRLQTLFRIQVRVFSDHYPAAFVYLRNIGRTDLSDKFGKFTEMDARYMGILEDLIADGVRRGEFNPPVSPRIAALSLVGILNWMQHWFTPQSDEANRRLADDLFAMALGGLTSGGSLARILAGTHDAASSVSEPDRTTTRSVR</sequence>
<dbReference type="SUPFAM" id="SSF48498">
    <property type="entry name" value="Tetracyclin repressor-like, C-terminal domain"/>
    <property type="match status" value="1"/>
</dbReference>
<dbReference type="InterPro" id="IPR001647">
    <property type="entry name" value="HTH_TetR"/>
</dbReference>
<dbReference type="Gene3D" id="1.10.357.10">
    <property type="entry name" value="Tetracycline Repressor, domain 2"/>
    <property type="match status" value="1"/>
</dbReference>